<feature type="coiled-coil region" evidence="6">
    <location>
        <begin position="206"/>
        <end position="247"/>
    </location>
</feature>
<dbReference type="FunFam" id="1.20.5.170:FF:000075">
    <property type="entry name" value="BZIP transcription factor (MetR)"/>
    <property type="match status" value="1"/>
</dbReference>
<evidence type="ECO:0000256" key="1">
    <source>
        <dbReference type="ARBA" id="ARBA00004123"/>
    </source>
</evidence>
<dbReference type="PROSITE" id="PS00036">
    <property type="entry name" value="BZIP_BASIC"/>
    <property type="match status" value="1"/>
</dbReference>
<organism evidence="9 10">
    <name type="scientific">Metarhizium album (strain ARSEF 1941)</name>
    <dbReference type="NCBI Taxonomy" id="1081103"/>
    <lineage>
        <taxon>Eukaryota</taxon>
        <taxon>Fungi</taxon>
        <taxon>Dikarya</taxon>
        <taxon>Ascomycota</taxon>
        <taxon>Pezizomycotina</taxon>
        <taxon>Sordariomycetes</taxon>
        <taxon>Hypocreomycetidae</taxon>
        <taxon>Hypocreales</taxon>
        <taxon>Clavicipitaceae</taxon>
        <taxon>Metarhizium</taxon>
    </lineage>
</organism>
<reference evidence="9 10" key="1">
    <citation type="journal article" date="2014" name="Proc. Natl. Acad. Sci. U.S.A.">
        <title>Trajectory and genomic determinants of fungal-pathogen speciation and host adaptation.</title>
        <authorList>
            <person name="Hu X."/>
            <person name="Xiao G."/>
            <person name="Zheng P."/>
            <person name="Shang Y."/>
            <person name="Su Y."/>
            <person name="Zhang X."/>
            <person name="Liu X."/>
            <person name="Zhan S."/>
            <person name="St Leger R.J."/>
            <person name="Wang C."/>
        </authorList>
    </citation>
    <scope>NUCLEOTIDE SEQUENCE [LARGE SCALE GENOMIC DNA]</scope>
    <source>
        <strain evidence="9 10">ARSEF 1941</strain>
    </source>
</reference>
<dbReference type="PANTHER" id="PTHR13044">
    <property type="entry name" value="ACTIVATING TRANSCRIPTION FACTOR ATF 4/5"/>
    <property type="match status" value="1"/>
</dbReference>
<dbReference type="GO" id="GO:0000977">
    <property type="term" value="F:RNA polymerase II transcription regulatory region sequence-specific DNA binding"/>
    <property type="evidence" value="ECO:0007669"/>
    <property type="project" value="TreeGrafter"/>
</dbReference>
<keyword evidence="4" id="KW-0804">Transcription</keyword>
<dbReference type="GO" id="GO:0005634">
    <property type="term" value="C:nucleus"/>
    <property type="evidence" value="ECO:0007669"/>
    <property type="project" value="UniProtKB-SubCell"/>
</dbReference>
<evidence type="ECO:0000256" key="3">
    <source>
        <dbReference type="ARBA" id="ARBA00023125"/>
    </source>
</evidence>
<evidence type="ECO:0000256" key="2">
    <source>
        <dbReference type="ARBA" id="ARBA00023015"/>
    </source>
</evidence>
<keyword evidence="3" id="KW-0238">DNA-binding</keyword>
<dbReference type="EMBL" id="AZHE01000001">
    <property type="protein sequence ID" value="KHO01919.1"/>
    <property type="molecule type" value="Genomic_DNA"/>
</dbReference>
<dbReference type="STRING" id="1081103.A0A0B2X6A4"/>
<keyword evidence="5" id="KW-0539">Nucleus</keyword>
<dbReference type="OrthoDB" id="1939598at2759"/>
<evidence type="ECO:0000256" key="5">
    <source>
        <dbReference type="ARBA" id="ARBA00023242"/>
    </source>
</evidence>
<dbReference type="GeneID" id="63735375"/>
<dbReference type="PROSITE" id="PS50217">
    <property type="entry name" value="BZIP"/>
    <property type="match status" value="1"/>
</dbReference>
<keyword evidence="10" id="KW-1185">Reference proteome</keyword>
<evidence type="ECO:0000313" key="9">
    <source>
        <dbReference type="EMBL" id="KHO01919.1"/>
    </source>
</evidence>
<evidence type="ECO:0000313" key="10">
    <source>
        <dbReference type="Proteomes" id="UP000030816"/>
    </source>
</evidence>
<feature type="region of interest" description="Disordered" evidence="7">
    <location>
        <begin position="138"/>
        <end position="194"/>
    </location>
</feature>
<accession>A0A0B2X6A4</accession>
<dbReference type="Pfam" id="PF07716">
    <property type="entry name" value="bZIP_2"/>
    <property type="match status" value="1"/>
</dbReference>
<dbReference type="AlphaFoldDB" id="A0A0B2X6A4"/>
<protein>
    <submittedName>
        <fullName evidence="9">Regulatory protein cys-3</fullName>
    </submittedName>
</protein>
<evidence type="ECO:0000256" key="6">
    <source>
        <dbReference type="SAM" id="Coils"/>
    </source>
</evidence>
<keyword evidence="6" id="KW-0175">Coiled coil</keyword>
<dbReference type="InterPro" id="IPR004827">
    <property type="entry name" value="bZIP"/>
</dbReference>
<dbReference type="SUPFAM" id="SSF57959">
    <property type="entry name" value="Leucine zipper domain"/>
    <property type="match status" value="1"/>
</dbReference>
<evidence type="ECO:0000259" key="8">
    <source>
        <dbReference type="PROSITE" id="PS50217"/>
    </source>
</evidence>
<keyword evidence="2" id="KW-0805">Transcription regulation</keyword>
<feature type="domain" description="BZIP" evidence="8">
    <location>
        <begin position="185"/>
        <end position="244"/>
    </location>
</feature>
<dbReference type="Proteomes" id="UP000030816">
    <property type="component" value="Unassembled WGS sequence"/>
</dbReference>
<dbReference type="GO" id="GO:0001228">
    <property type="term" value="F:DNA-binding transcription activator activity, RNA polymerase II-specific"/>
    <property type="evidence" value="ECO:0007669"/>
    <property type="project" value="TreeGrafter"/>
</dbReference>
<evidence type="ECO:0000256" key="4">
    <source>
        <dbReference type="ARBA" id="ARBA00023163"/>
    </source>
</evidence>
<comment type="subcellular location">
    <subcellularLocation>
        <location evidence="1">Nucleus</location>
    </subcellularLocation>
</comment>
<dbReference type="CDD" id="cd14705">
    <property type="entry name" value="bZIP_Zip1"/>
    <property type="match status" value="1"/>
</dbReference>
<gene>
    <name evidence="9" type="ORF">MAM_00920</name>
</gene>
<dbReference type="Gene3D" id="1.20.5.170">
    <property type="match status" value="1"/>
</dbReference>
<dbReference type="InterPro" id="IPR046347">
    <property type="entry name" value="bZIP_sf"/>
</dbReference>
<feature type="region of interest" description="Disordered" evidence="7">
    <location>
        <begin position="263"/>
        <end position="282"/>
    </location>
</feature>
<comment type="caution">
    <text evidence="9">The sequence shown here is derived from an EMBL/GenBank/DDBJ whole genome shotgun (WGS) entry which is preliminary data.</text>
</comment>
<feature type="compositionally biased region" description="Basic and acidic residues" evidence="7">
    <location>
        <begin position="177"/>
        <end position="188"/>
    </location>
</feature>
<dbReference type="RefSeq" id="XP_040682984.1">
    <property type="nucleotide sequence ID" value="XM_040819719.1"/>
</dbReference>
<dbReference type="PANTHER" id="PTHR13044:SF14">
    <property type="entry name" value="CRYPTOCEPHAL, ISOFORM A"/>
    <property type="match status" value="1"/>
</dbReference>
<proteinExistence type="predicted"/>
<sequence length="282" mass="31316">MSTYSGRHGPNVSQYLRDLNTISPQDTTAPAEDAFNMEDDLALFTNTQFFDFDSGQNTDFQAQPVKVDVDTSTGHGSTRSGDVTPAQAAIGDMPDLDFMSGDFDFSDFNNAYAAAPHMNAFPDSAQGFQPLQPNHQVQIPHQQPQFRQGHARTGDKRNPDAMVSAPTPAPQQMSFEDASRVAADEDKRRRNTAASARFRIKKKQREQALEKSAKEMTEKVTALENKIAQLETENKWLKNLLVEKNEAGDDITALWKEFTKHASEKAKTAESSATTEAVKEER</sequence>
<dbReference type="SMART" id="SM00338">
    <property type="entry name" value="BRLZ"/>
    <property type="match status" value="1"/>
</dbReference>
<evidence type="ECO:0000256" key="7">
    <source>
        <dbReference type="SAM" id="MobiDB-lite"/>
    </source>
</evidence>
<dbReference type="HOGENOM" id="CLU_056562_0_0_1"/>
<name>A0A0B2X6A4_METAS</name>